<dbReference type="PANTHER" id="PTHR30040">
    <property type="entry name" value="THIAMINE BIOSYNTHESIS LIPOPROTEIN APBE"/>
    <property type="match status" value="1"/>
</dbReference>
<keyword evidence="5 11" id="KW-0808">Transferase</keyword>
<evidence type="ECO:0000256" key="1">
    <source>
        <dbReference type="ARBA" id="ARBA00001946"/>
    </source>
</evidence>
<accession>A0ABP7CI98</accession>
<dbReference type="Gene3D" id="3.10.520.10">
    <property type="entry name" value="ApbE-like domains"/>
    <property type="match status" value="2"/>
</dbReference>
<sequence length="303" mass="31337">MPAHTPFPAITFPGMTFPATSPLSIPADPLPPRLATRTFETMGTVVGVSAPLAGEELDVLSDTLLRIFADADRRFSLYRPESELSRVSAGERSLPFASARLRGMYALALEWRNRTGGVFTPHGPDGVLDLNGVVKGWAIAAAGEALEELGVPHWAVNAGGDILCSGSPFPVPADRADPRGGTPWRAAIADPDDPQALVADLPLAGTPGTTAALATSGSAERGEHIWGGAGHSGSTGHGAAFRQVSVLGEDILTADVLATAIVAGGMDTLEHAVREWGVEVLAVAYGGMLLATPGWPRATREAG</sequence>
<dbReference type="PANTHER" id="PTHR30040:SF2">
    <property type="entry name" value="FAD:PROTEIN FMN TRANSFERASE"/>
    <property type="match status" value="1"/>
</dbReference>
<dbReference type="InterPro" id="IPR024932">
    <property type="entry name" value="ApbE"/>
</dbReference>
<organism evidence="11 12">
    <name type="scientific">Arthrobacter ginkgonis</name>
    <dbReference type="NCBI Taxonomy" id="1630594"/>
    <lineage>
        <taxon>Bacteria</taxon>
        <taxon>Bacillati</taxon>
        <taxon>Actinomycetota</taxon>
        <taxon>Actinomycetes</taxon>
        <taxon>Micrococcales</taxon>
        <taxon>Micrococcaceae</taxon>
        <taxon>Arthrobacter</taxon>
    </lineage>
</organism>
<comment type="caution">
    <text evidence="11">The sequence shown here is derived from an EMBL/GenBank/DDBJ whole genome shotgun (WGS) entry which is preliminary data.</text>
</comment>
<dbReference type="GO" id="GO:0016740">
    <property type="term" value="F:transferase activity"/>
    <property type="evidence" value="ECO:0007669"/>
    <property type="project" value="UniProtKB-KW"/>
</dbReference>
<evidence type="ECO:0000256" key="2">
    <source>
        <dbReference type="ARBA" id="ARBA00011955"/>
    </source>
</evidence>
<keyword evidence="6" id="KW-0479">Metal-binding</keyword>
<name>A0ABP7CI98_9MICC</name>
<evidence type="ECO:0000256" key="8">
    <source>
        <dbReference type="ARBA" id="ARBA00022842"/>
    </source>
</evidence>
<evidence type="ECO:0000256" key="7">
    <source>
        <dbReference type="ARBA" id="ARBA00022827"/>
    </source>
</evidence>
<keyword evidence="4" id="KW-0285">Flavoprotein</keyword>
<dbReference type="Proteomes" id="UP001500752">
    <property type="component" value="Unassembled WGS sequence"/>
</dbReference>
<evidence type="ECO:0000313" key="11">
    <source>
        <dbReference type="EMBL" id="GAA3691121.1"/>
    </source>
</evidence>
<comment type="cofactor">
    <cofactor evidence="1">
        <name>Mg(2+)</name>
        <dbReference type="ChEBI" id="CHEBI:18420"/>
    </cofactor>
</comment>
<proteinExistence type="predicted"/>
<gene>
    <name evidence="11" type="ORF">GCM10023081_30660</name>
</gene>
<evidence type="ECO:0000256" key="3">
    <source>
        <dbReference type="ARBA" id="ARBA00016337"/>
    </source>
</evidence>
<evidence type="ECO:0000256" key="4">
    <source>
        <dbReference type="ARBA" id="ARBA00022630"/>
    </source>
</evidence>
<evidence type="ECO:0000256" key="10">
    <source>
        <dbReference type="ARBA" id="ARBA00048540"/>
    </source>
</evidence>
<comment type="catalytic activity">
    <reaction evidence="10">
        <text>L-threonyl-[protein] + FAD = FMN-L-threonyl-[protein] + AMP + H(+)</text>
        <dbReference type="Rhea" id="RHEA:36847"/>
        <dbReference type="Rhea" id="RHEA-COMP:11060"/>
        <dbReference type="Rhea" id="RHEA-COMP:11061"/>
        <dbReference type="ChEBI" id="CHEBI:15378"/>
        <dbReference type="ChEBI" id="CHEBI:30013"/>
        <dbReference type="ChEBI" id="CHEBI:57692"/>
        <dbReference type="ChEBI" id="CHEBI:74257"/>
        <dbReference type="ChEBI" id="CHEBI:456215"/>
        <dbReference type="EC" id="2.7.1.180"/>
    </reaction>
</comment>
<evidence type="ECO:0000256" key="9">
    <source>
        <dbReference type="ARBA" id="ARBA00031306"/>
    </source>
</evidence>
<evidence type="ECO:0000256" key="6">
    <source>
        <dbReference type="ARBA" id="ARBA00022723"/>
    </source>
</evidence>
<dbReference type="EMBL" id="BAABEO010000020">
    <property type="protein sequence ID" value="GAA3691121.1"/>
    <property type="molecule type" value="Genomic_DNA"/>
</dbReference>
<reference evidence="12" key="1">
    <citation type="journal article" date="2019" name="Int. J. Syst. Evol. Microbiol.">
        <title>The Global Catalogue of Microorganisms (GCM) 10K type strain sequencing project: providing services to taxonomists for standard genome sequencing and annotation.</title>
        <authorList>
            <consortium name="The Broad Institute Genomics Platform"/>
            <consortium name="The Broad Institute Genome Sequencing Center for Infectious Disease"/>
            <person name="Wu L."/>
            <person name="Ma J."/>
        </authorList>
    </citation>
    <scope>NUCLEOTIDE SEQUENCE [LARGE SCALE GENOMIC DNA]</scope>
    <source>
        <strain evidence="12">JCM 30742</strain>
    </source>
</reference>
<evidence type="ECO:0000256" key="5">
    <source>
        <dbReference type="ARBA" id="ARBA00022679"/>
    </source>
</evidence>
<dbReference type="Pfam" id="PF02424">
    <property type="entry name" value="ApbE"/>
    <property type="match status" value="1"/>
</dbReference>
<keyword evidence="8" id="KW-0460">Magnesium</keyword>
<dbReference type="InterPro" id="IPR003374">
    <property type="entry name" value="ApbE-like_sf"/>
</dbReference>
<dbReference type="EC" id="2.7.1.180" evidence="2"/>
<keyword evidence="12" id="KW-1185">Reference proteome</keyword>
<keyword evidence="7" id="KW-0274">FAD</keyword>
<protein>
    <recommendedName>
        <fullName evidence="3">FAD:protein FMN transferase</fullName>
        <ecNumber evidence="2">2.7.1.180</ecNumber>
    </recommendedName>
    <alternativeName>
        <fullName evidence="9">Flavin transferase</fullName>
    </alternativeName>
</protein>
<dbReference type="SUPFAM" id="SSF143631">
    <property type="entry name" value="ApbE-like"/>
    <property type="match status" value="1"/>
</dbReference>
<evidence type="ECO:0000313" key="12">
    <source>
        <dbReference type="Proteomes" id="UP001500752"/>
    </source>
</evidence>